<feature type="non-terminal residue" evidence="1">
    <location>
        <position position="1"/>
    </location>
</feature>
<gene>
    <name evidence="1" type="ORF">TSOC_000142</name>
</gene>
<organism evidence="1 2">
    <name type="scientific">Tetrabaena socialis</name>
    <dbReference type="NCBI Taxonomy" id="47790"/>
    <lineage>
        <taxon>Eukaryota</taxon>
        <taxon>Viridiplantae</taxon>
        <taxon>Chlorophyta</taxon>
        <taxon>core chlorophytes</taxon>
        <taxon>Chlorophyceae</taxon>
        <taxon>CS clade</taxon>
        <taxon>Chlamydomonadales</taxon>
        <taxon>Tetrabaenaceae</taxon>
        <taxon>Tetrabaena</taxon>
    </lineage>
</organism>
<accession>A0A2J8AK51</accession>
<dbReference type="AlphaFoldDB" id="A0A2J8AK51"/>
<keyword evidence="2" id="KW-1185">Reference proteome</keyword>
<dbReference type="EMBL" id="PGGS01000002">
    <property type="protein sequence ID" value="PNH12897.1"/>
    <property type="molecule type" value="Genomic_DNA"/>
</dbReference>
<reference evidence="1 2" key="1">
    <citation type="journal article" date="2017" name="Mol. Biol. Evol.">
        <title>The 4-celled Tetrabaena socialis nuclear genome reveals the essential components for genetic control of cell number at the origin of multicellularity in the volvocine lineage.</title>
        <authorList>
            <person name="Featherston J."/>
            <person name="Arakaki Y."/>
            <person name="Hanschen E.R."/>
            <person name="Ferris P.J."/>
            <person name="Michod R.E."/>
            <person name="Olson B.J.S.C."/>
            <person name="Nozaki H."/>
            <person name="Durand P.M."/>
        </authorList>
    </citation>
    <scope>NUCLEOTIDE SEQUENCE [LARGE SCALE GENOMIC DNA]</scope>
    <source>
        <strain evidence="1 2">NIES-571</strain>
    </source>
</reference>
<name>A0A2J8AK51_9CHLO</name>
<dbReference type="OrthoDB" id="531976at2759"/>
<evidence type="ECO:0000313" key="2">
    <source>
        <dbReference type="Proteomes" id="UP000236333"/>
    </source>
</evidence>
<sequence>ASRQVGDCRARLLALRVPDVGAMGWQPVVVEKQTFYKCALHPPAAARPEWLEAPPTPHQVVASTEAGELVSVFDGVTKYAIGRWTSSKHGAGSWPLLSACLYGYPSAALAQAATFPLDSKLFAAPKVRKQNLVYTRTFASRVPPRTRLAALGALRVRPLGTSQNWKLTSLRAPTQVLIQFEASGKGYYNTQTSMWALPSIRPTRLLPSAVIQSSTGHTAAARGSSPWMP</sequence>
<dbReference type="Proteomes" id="UP000236333">
    <property type="component" value="Unassembled WGS sequence"/>
</dbReference>
<evidence type="ECO:0000313" key="1">
    <source>
        <dbReference type="EMBL" id="PNH12897.1"/>
    </source>
</evidence>
<comment type="caution">
    <text evidence="1">The sequence shown here is derived from an EMBL/GenBank/DDBJ whole genome shotgun (WGS) entry which is preliminary data.</text>
</comment>
<protein>
    <submittedName>
        <fullName evidence="1">Uncharacterized protein</fullName>
    </submittedName>
</protein>
<proteinExistence type="predicted"/>